<evidence type="ECO:0000256" key="3">
    <source>
        <dbReference type="ARBA" id="ARBA00022603"/>
    </source>
</evidence>
<dbReference type="SUPFAM" id="SSF53155">
    <property type="entry name" value="Methylated DNA-protein cysteine methyltransferase domain"/>
    <property type="match status" value="1"/>
</dbReference>
<keyword evidence="5" id="KW-0227">DNA damage</keyword>
<feature type="domain" description="HTH araC/xylS-type" evidence="11">
    <location>
        <begin position="87"/>
        <end position="183"/>
    </location>
</feature>
<evidence type="ECO:0000256" key="8">
    <source>
        <dbReference type="ARBA" id="ARBA00023163"/>
    </source>
</evidence>
<dbReference type="EC" id="2.1.1.-" evidence="12"/>
<reference evidence="12" key="1">
    <citation type="submission" date="2023-07" db="EMBL/GenBank/DDBJ databases">
        <authorList>
            <person name="Yang W."/>
            <person name="Chen J."/>
            <person name="Ji P."/>
            <person name="Hu F."/>
        </authorList>
    </citation>
    <scope>NUCLEOTIDE SEQUENCE</scope>
    <source>
        <strain evidence="12">CRE-138-0111</strain>
    </source>
</reference>
<dbReference type="Gene3D" id="3.30.160.70">
    <property type="entry name" value="Methylated DNA-protein cysteine methyltransferase domain"/>
    <property type="match status" value="1"/>
</dbReference>
<evidence type="ECO:0000256" key="9">
    <source>
        <dbReference type="ARBA" id="ARBA00023204"/>
    </source>
</evidence>
<evidence type="ECO:0000256" key="2">
    <source>
        <dbReference type="ARBA" id="ARBA00001947"/>
    </source>
</evidence>
<dbReference type="SMART" id="SM00342">
    <property type="entry name" value="HTH_ARAC"/>
    <property type="match status" value="1"/>
</dbReference>
<dbReference type="InterPro" id="IPR004026">
    <property type="entry name" value="Ada_DNA_repair_Zn-bd"/>
</dbReference>
<proteinExistence type="predicted"/>
<reference evidence="12" key="2">
    <citation type="journal article" date="2024" name="Int. J. Antimicrob. Agents">
        <title>Identification of a novel Providencia species showing multi-drug-resistant in three patients with hospital-acquired infection.</title>
        <authorList>
            <person name="Yang W."/>
            <person name="Chen J."/>
            <person name="Yang F."/>
            <person name="Ji P."/>
            <person name="Shen S."/>
            <person name="Yin D."/>
            <person name="Hu F."/>
        </authorList>
    </citation>
    <scope>NUCLEOTIDE SEQUENCE</scope>
    <source>
        <strain evidence="12">CRE-138-0111</strain>
    </source>
</reference>
<dbReference type="PANTHER" id="PTHR10815:SF14">
    <property type="entry name" value="BIFUNCTIONAL TRANSCRIPTIONAL ACTIVATOR_DNA REPAIR ENZYME ADA"/>
    <property type="match status" value="1"/>
</dbReference>
<dbReference type="InterPro" id="IPR035451">
    <property type="entry name" value="Ada-like_dom_sf"/>
</dbReference>
<dbReference type="Pfam" id="PF02805">
    <property type="entry name" value="Ada_Zn_binding"/>
    <property type="match status" value="1"/>
</dbReference>
<gene>
    <name evidence="12" type="primary">ada</name>
    <name evidence="12" type="ORF">Q5E86_02655</name>
</gene>
<name>A0ABT9AN48_9GAMM</name>
<protein>
    <submittedName>
        <fullName evidence="12">Bifunctional DNA-binding transcriptional regulator/O6-methylguanine-DNA methyltransferase Ada</fullName>
        <ecNumber evidence="12">2.1.1.-</ecNumber>
    </submittedName>
</protein>
<evidence type="ECO:0000313" key="13">
    <source>
        <dbReference type="Proteomes" id="UP001176478"/>
    </source>
</evidence>
<accession>A0ABT9AN48</accession>
<comment type="caution">
    <text evidence="12">The sequence shown here is derived from an EMBL/GenBank/DDBJ whole genome shotgun (WGS) entry which is preliminary data.</text>
</comment>
<evidence type="ECO:0000256" key="10">
    <source>
        <dbReference type="ARBA" id="ARBA00049348"/>
    </source>
</evidence>
<dbReference type="Gene3D" id="1.10.10.60">
    <property type="entry name" value="Homeodomain-like"/>
    <property type="match status" value="1"/>
</dbReference>
<dbReference type="GO" id="GO:0003677">
    <property type="term" value="F:DNA binding"/>
    <property type="evidence" value="ECO:0007669"/>
    <property type="project" value="UniProtKB-KW"/>
</dbReference>
<keyword evidence="9" id="KW-0234">DNA repair</keyword>
<comment type="catalytic activity">
    <reaction evidence="10">
        <text>a 6-O-methyl-2'-deoxyguanosine in DNA + L-cysteinyl-[protein] = S-methyl-L-cysteinyl-[protein] + a 2'-deoxyguanosine in DNA</text>
        <dbReference type="Rhea" id="RHEA:24000"/>
        <dbReference type="Rhea" id="RHEA-COMP:10131"/>
        <dbReference type="Rhea" id="RHEA-COMP:10132"/>
        <dbReference type="Rhea" id="RHEA-COMP:11367"/>
        <dbReference type="Rhea" id="RHEA-COMP:11368"/>
        <dbReference type="ChEBI" id="CHEBI:29950"/>
        <dbReference type="ChEBI" id="CHEBI:82612"/>
        <dbReference type="ChEBI" id="CHEBI:85445"/>
        <dbReference type="ChEBI" id="CHEBI:85448"/>
        <dbReference type="EC" id="2.1.1.63"/>
    </reaction>
</comment>
<dbReference type="EMBL" id="JAUQTG010000001">
    <property type="protein sequence ID" value="MDO7855292.1"/>
    <property type="molecule type" value="Genomic_DNA"/>
</dbReference>
<dbReference type="InterPro" id="IPR036388">
    <property type="entry name" value="WH-like_DNA-bd_sf"/>
</dbReference>
<keyword evidence="8" id="KW-0804">Transcription</keyword>
<evidence type="ECO:0000256" key="1">
    <source>
        <dbReference type="ARBA" id="ARBA00001286"/>
    </source>
</evidence>
<keyword evidence="6" id="KW-0805">Transcription regulation</keyword>
<dbReference type="NCBIfam" id="NF011964">
    <property type="entry name" value="PRK15435.1"/>
    <property type="match status" value="1"/>
</dbReference>
<dbReference type="InterPro" id="IPR036217">
    <property type="entry name" value="MethylDNA_cys_MeTrfase_DNAb"/>
</dbReference>
<dbReference type="InterPro" id="IPR009057">
    <property type="entry name" value="Homeodomain-like_sf"/>
</dbReference>
<dbReference type="PIRSF" id="PIRSF000409">
    <property type="entry name" value="Ada"/>
    <property type="match status" value="1"/>
</dbReference>
<evidence type="ECO:0000259" key="11">
    <source>
        <dbReference type="PROSITE" id="PS01124"/>
    </source>
</evidence>
<keyword evidence="3 12" id="KW-0489">Methyltransferase</keyword>
<keyword evidence="12" id="KW-0238">DNA-binding</keyword>
<evidence type="ECO:0000256" key="7">
    <source>
        <dbReference type="ARBA" id="ARBA00023159"/>
    </source>
</evidence>
<dbReference type="CDD" id="cd06445">
    <property type="entry name" value="ATase"/>
    <property type="match status" value="1"/>
</dbReference>
<comment type="catalytic activity">
    <reaction evidence="1">
        <text>a 4-O-methyl-thymidine in DNA + L-cysteinyl-[protein] = a thymidine in DNA + S-methyl-L-cysteinyl-[protein]</text>
        <dbReference type="Rhea" id="RHEA:53428"/>
        <dbReference type="Rhea" id="RHEA-COMP:10131"/>
        <dbReference type="Rhea" id="RHEA-COMP:10132"/>
        <dbReference type="Rhea" id="RHEA-COMP:13555"/>
        <dbReference type="Rhea" id="RHEA-COMP:13556"/>
        <dbReference type="ChEBI" id="CHEBI:29950"/>
        <dbReference type="ChEBI" id="CHEBI:82612"/>
        <dbReference type="ChEBI" id="CHEBI:137386"/>
        <dbReference type="ChEBI" id="CHEBI:137387"/>
        <dbReference type="EC" id="2.1.1.63"/>
    </reaction>
</comment>
<keyword evidence="4 12" id="KW-0808">Transferase</keyword>
<organism evidence="12 13">
    <name type="scientific">Providencia huashanensis</name>
    <dbReference type="NCBI Taxonomy" id="3037798"/>
    <lineage>
        <taxon>Bacteria</taxon>
        <taxon>Pseudomonadati</taxon>
        <taxon>Pseudomonadota</taxon>
        <taxon>Gammaproteobacteria</taxon>
        <taxon>Enterobacterales</taxon>
        <taxon>Morganellaceae</taxon>
        <taxon>Providencia</taxon>
    </lineage>
</organism>
<dbReference type="Pfam" id="PF01035">
    <property type="entry name" value="DNA_binding_1"/>
    <property type="match status" value="1"/>
</dbReference>
<dbReference type="InterPro" id="IPR001497">
    <property type="entry name" value="MethylDNA_cys_MeTrfase_AS"/>
</dbReference>
<dbReference type="InterPro" id="IPR016221">
    <property type="entry name" value="Bifunct_regulatory_prot_Ada"/>
</dbReference>
<comment type="cofactor">
    <cofactor evidence="2">
        <name>Zn(2+)</name>
        <dbReference type="ChEBI" id="CHEBI:29105"/>
    </cofactor>
</comment>
<dbReference type="Gene3D" id="1.10.10.10">
    <property type="entry name" value="Winged helix-like DNA-binding domain superfamily/Winged helix DNA-binding domain"/>
    <property type="match status" value="1"/>
</dbReference>
<dbReference type="InterPro" id="IPR018060">
    <property type="entry name" value="HTH_AraC"/>
</dbReference>
<keyword evidence="7" id="KW-0010">Activator</keyword>
<dbReference type="InterPro" id="IPR036631">
    <property type="entry name" value="MGMT_N_sf"/>
</dbReference>
<dbReference type="NCBIfam" id="TIGR00589">
    <property type="entry name" value="ogt"/>
    <property type="match status" value="1"/>
</dbReference>
<dbReference type="SUPFAM" id="SSF46689">
    <property type="entry name" value="Homeodomain-like"/>
    <property type="match status" value="1"/>
</dbReference>
<evidence type="ECO:0000256" key="6">
    <source>
        <dbReference type="ARBA" id="ARBA00023015"/>
    </source>
</evidence>
<keyword evidence="13" id="KW-1185">Reference proteome</keyword>
<dbReference type="SUPFAM" id="SSF46767">
    <property type="entry name" value="Methylated DNA-protein cysteine methyltransferase, C-terminal domain"/>
    <property type="match status" value="1"/>
</dbReference>
<dbReference type="Pfam" id="PF12833">
    <property type="entry name" value="HTH_18"/>
    <property type="match status" value="1"/>
</dbReference>
<evidence type="ECO:0000256" key="5">
    <source>
        <dbReference type="ARBA" id="ARBA00022763"/>
    </source>
</evidence>
<dbReference type="PANTHER" id="PTHR10815">
    <property type="entry name" value="METHYLATED-DNA--PROTEIN-CYSTEINE METHYLTRANSFERASE"/>
    <property type="match status" value="1"/>
</dbReference>
<dbReference type="InterPro" id="IPR014048">
    <property type="entry name" value="MethylDNA_cys_MeTrfase_DNA-bd"/>
</dbReference>
<dbReference type="SUPFAM" id="SSF57884">
    <property type="entry name" value="Ada DNA repair protein, N-terminal domain (N-Ada 10)"/>
    <property type="match status" value="1"/>
</dbReference>
<dbReference type="PROSITE" id="PS01124">
    <property type="entry name" value="HTH_ARAC_FAMILY_2"/>
    <property type="match status" value="1"/>
</dbReference>
<dbReference type="GO" id="GO:0008168">
    <property type="term" value="F:methyltransferase activity"/>
    <property type="evidence" value="ECO:0007669"/>
    <property type="project" value="UniProtKB-KW"/>
</dbReference>
<dbReference type="Proteomes" id="UP001176478">
    <property type="component" value="Unassembled WGS sequence"/>
</dbReference>
<sequence length="355" mass="40024">MVNMWKSPEQRWQAVVERNKNADGHFVYGVKTSLIYNHPSAAGRLPNRDNVEFFDNEQQAIKQGYRPGKRQRTETAQLNQFYKEKIEKACRYIEQQNRPLTLTELAEYVGISRYHFHRLFKAHTGLTPKAYANGLRHEKLQGQLQQQERITDAIYDAGYQSNSRFYETAIQRLGMTPSAWKSGGGGSKIYFALAACSLGTVLVAQSPIGVCAILLGDDPEQLLRDLQDKFPKADLIGGDDKFEKVIAKVLGFIEAPEIGFDLPLDIRGTAFQQRVWHALRDIPAGKTVSYSEIAEKIGQPKAVRAVASACAANILAVAIPCHRVVRNNGDLSGYRWGIDRKQALLLKESQRKWFK</sequence>
<dbReference type="GO" id="GO:0032259">
    <property type="term" value="P:methylation"/>
    <property type="evidence" value="ECO:0007669"/>
    <property type="project" value="UniProtKB-KW"/>
</dbReference>
<dbReference type="Gene3D" id="3.40.10.10">
    <property type="entry name" value="DNA Methylphosphotriester Repair Domain"/>
    <property type="match status" value="1"/>
</dbReference>
<evidence type="ECO:0000256" key="4">
    <source>
        <dbReference type="ARBA" id="ARBA00022679"/>
    </source>
</evidence>
<dbReference type="PROSITE" id="PS00374">
    <property type="entry name" value="MGMT"/>
    <property type="match status" value="1"/>
</dbReference>
<evidence type="ECO:0000313" key="12">
    <source>
        <dbReference type="EMBL" id="MDO7855292.1"/>
    </source>
</evidence>